<dbReference type="EMBL" id="JAVDPW010000006">
    <property type="protein sequence ID" value="MDR6291371.1"/>
    <property type="molecule type" value="Genomic_DNA"/>
</dbReference>
<evidence type="ECO:0000259" key="1">
    <source>
        <dbReference type="Pfam" id="PF18735"/>
    </source>
</evidence>
<reference evidence="2 3" key="1">
    <citation type="submission" date="2023-07" db="EMBL/GenBank/DDBJ databases">
        <title>Sorghum-associated microbial communities from plants grown in Nebraska, USA.</title>
        <authorList>
            <person name="Schachtman D."/>
        </authorList>
    </citation>
    <scope>NUCLEOTIDE SEQUENCE [LARGE SCALE GENOMIC DNA]</scope>
    <source>
        <strain evidence="2 3">584</strain>
    </source>
</reference>
<proteinExistence type="predicted"/>
<dbReference type="Proteomes" id="UP001262410">
    <property type="component" value="Unassembled WGS sequence"/>
</dbReference>
<evidence type="ECO:0000313" key="3">
    <source>
        <dbReference type="Proteomes" id="UP001262410"/>
    </source>
</evidence>
<name>A0ABU1JRY0_9PROT</name>
<protein>
    <recommendedName>
        <fullName evidence="1">RiboL-PSP-HEPN domain-containing protein</fullName>
    </recommendedName>
</protein>
<feature type="domain" description="RiboL-PSP-HEPN" evidence="1">
    <location>
        <begin position="16"/>
        <end position="195"/>
    </location>
</feature>
<accession>A0ABU1JRY0</accession>
<dbReference type="RefSeq" id="WP_309796502.1">
    <property type="nucleotide sequence ID" value="NZ_JAVDPW010000006.1"/>
</dbReference>
<dbReference type="InterPro" id="IPR041519">
    <property type="entry name" value="HEPN_RiboL-PSP"/>
</dbReference>
<comment type="caution">
    <text evidence="2">The sequence shown here is derived from an EMBL/GenBank/DDBJ whole genome shotgun (WGS) entry which is preliminary data.</text>
</comment>
<organism evidence="2 3">
    <name type="scientific">Inquilinus ginsengisoli</name>
    <dbReference type="NCBI Taxonomy" id="363840"/>
    <lineage>
        <taxon>Bacteria</taxon>
        <taxon>Pseudomonadati</taxon>
        <taxon>Pseudomonadota</taxon>
        <taxon>Alphaproteobacteria</taxon>
        <taxon>Rhodospirillales</taxon>
        <taxon>Rhodospirillaceae</taxon>
        <taxon>Inquilinus</taxon>
    </lineage>
</organism>
<dbReference type="Pfam" id="PF18735">
    <property type="entry name" value="HEPN_RiboL-PSP"/>
    <property type="match status" value="1"/>
</dbReference>
<evidence type="ECO:0000313" key="2">
    <source>
        <dbReference type="EMBL" id="MDR6291371.1"/>
    </source>
</evidence>
<gene>
    <name evidence="2" type="ORF">E9232_003897</name>
</gene>
<keyword evidence="3" id="KW-1185">Reference proteome</keyword>
<sequence>MIEIHEECTGREPGRRHGYDALNRSTVILSVAAWEGFVEELLEGAVGYMARNVRGPSSIPKNVRDMMISFLYERNGWSKLKDSTKSEIWSLTGNGWRSNYISFAKSRISSLNTPNHANVKKLYSSVIGVPNCSEFWNYGRWSSERYIEKLEELMNMRHRIAHGSIGKDTVGKTFAKNAISLIEFISEKTDRSVKNHVRSIVYPPKTISN</sequence>